<dbReference type="Pfam" id="PF00071">
    <property type="entry name" value="Ras"/>
    <property type="match status" value="1"/>
</dbReference>
<keyword evidence="4" id="KW-1185">Reference proteome</keyword>
<dbReference type="InterPro" id="IPR001806">
    <property type="entry name" value="Small_GTPase"/>
</dbReference>
<evidence type="ECO:0000313" key="4">
    <source>
        <dbReference type="Proteomes" id="UP000594262"/>
    </source>
</evidence>
<evidence type="ECO:0000256" key="2">
    <source>
        <dbReference type="ARBA" id="ARBA00023134"/>
    </source>
</evidence>
<dbReference type="SUPFAM" id="SSF52540">
    <property type="entry name" value="P-loop containing nucleoside triphosphate hydrolases"/>
    <property type="match status" value="1"/>
</dbReference>
<dbReference type="InterPro" id="IPR027417">
    <property type="entry name" value="P-loop_NTPase"/>
</dbReference>
<dbReference type="PROSITE" id="PS51420">
    <property type="entry name" value="RHO"/>
    <property type="match status" value="1"/>
</dbReference>
<dbReference type="SMART" id="SM00174">
    <property type="entry name" value="RHO"/>
    <property type="match status" value="1"/>
</dbReference>
<dbReference type="SMART" id="SM00175">
    <property type="entry name" value="RAB"/>
    <property type="match status" value="1"/>
</dbReference>
<dbReference type="Gene3D" id="3.40.50.300">
    <property type="entry name" value="P-loop containing nucleotide triphosphate hydrolases"/>
    <property type="match status" value="1"/>
</dbReference>
<dbReference type="PANTHER" id="PTHR24072">
    <property type="entry name" value="RHO FAMILY GTPASE"/>
    <property type="match status" value="1"/>
</dbReference>
<sequence>MAQNETVTLECIRKEIGDENLPVKGVMFGGDGAVGKTSMYLYYFLEKKEPKYIPVKVETDYGPKIYTYKKTGEKVGIYYDDHEGGGEDWDRLRHLGYERADVVVLCFSIGSRKSFDNIEEYWYPFVQKHASKAPIVLCGTQTDMRTDQFYLDRLAEHNQKPITNVEGKKLAQKIKAVGYFECSSVEGRGVKELFDAAAEATHPDITKTKSEECSVM</sequence>
<dbReference type="Proteomes" id="UP000594262">
    <property type="component" value="Unplaced"/>
</dbReference>
<dbReference type="PRINTS" id="PR00449">
    <property type="entry name" value="RASTRNSFRMNG"/>
</dbReference>
<evidence type="ECO:0000313" key="3">
    <source>
        <dbReference type="EnsemblMetazoa" id="CLYHEMP020960.2"/>
    </source>
</evidence>
<dbReference type="GO" id="GO:0007264">
    <property type="term" value="P:small GTPase-mediated signal transduction"/>
    <property type="evidence" value="ECO:0007669"/>
    <property type="project" value="InterPro"/>
</dbReference>
<reference evidence="3" key="1">
    <citation type="submission" date="2021-01" db="UniProtKB">
        <authorList>
            <consortium name="EnsemblMetazoa"/>
        </authorList>
    </citation>
    <scope>IDENTIFICATION</scope>
</reference>
<dbReference type="NCBIfam" id="TIGR00231">
    <property type="entry name" value="small_GTP"/>
    <property type="match status" value="1"/>
</dbReference>
<organism evidence="3 4">
    <name type="scientific">Clytia hemisphaerica</name>
    <dbReference type="NCBI Taxonomy" id="252671"/>
    <lineage>
        <taxon>Eukaryota</taxon>
        <taxon>Metazoa</taxon>
        <taxon>Cnidaria</taxon>
        <taxon>Hydrozoa</taxon>
        <taxon>Hydroidolina</taxon>
        <taxon>Leptothecata</taxon>
        <taxon>Obeliida</taxon>
        <taxon>Clytiidae</taxon>
        <taxon>Clytia</taxon>
    </lineage>
</organism>
<dbReference type="EnsemblMetazoa" id="CLYHEMT020960.2">
    <property type="protein sequence ID" value="CLYHEMP020960.2"/>
    <property type="gene ID" value="CLYHEMG020960"/>
</dbReference>
<dbReference type="CDD" id="cd00157">
    <property type="entry name" value="Rho"/>
    <property type="match status" value="1"/>
</dbReference>
<proteinExistence type="predicted"/>
<dbReference type="GO" id="GO:0003924">
    <property type="term" value="F:GTPase activity"/>
    <property type="evidence" value="ECO:0007669"/>
    <property type="project" value="InterPro"/>
</dbReference>
<dbReference type="PROSITE" id="PS51419">
    <property type="entry name" value="RAB"/>
    <property type="match status" value="1"/>
</dbReference>
<protein>
    <submittedName>
        <fullName evidence="3">Uncharacterized protein</fullName>
    </submittedName>
</protein>
<name>A0A7M5XDL1_9CNID</name>
<dbReference type="OrthoDB" id="8830751at2759"/>
<dbReference type="InterPro" id="IPR005225">
    <property type="entry name" value="Small_GTP-bd"/>
</dbReference>
<dbReference type="InterPro" id="IPR003578">
    <property type="entry name" value="Small_GTPase_Rho"/>
</dbReference>
<dbReference type="GO" id="GO:0005525">
    <property type="term" value="F:GTP binding"/>
    <property type="evidence" value="ECO:0007669"/>
    <property type="project" value="UniProtKB-KW"/>
</dbReference>
<keyword evidence="1" id="KW-0547">Nucleotide-binding</keyword>
<dbReference type="AlphaFoldDB" id="A0A7M5XDL1"/>
<keyword evidence="2" id="KW-0342">GTP-binding</keyword>
<accession>A0A7M5XDL1</accession>
<evidence type="ECO:0000256" key="1">
    <source>
        <dbReference type="ARBA" id="ARBA00022741"/>
    </source>
</evidence>